<dbReference type="EMBL" id="JAULSY010000191">
    <property type="protein sequence ID" value="KAK0659130.1"/>
    <property type="molecule type" value="Genomic_DNA"/>
</dbReference>
<protein>
    <submittedName>
        <fullName evidence="2">Uncharacterized protein</fullName>
    </submittedName>
</protein>
<gene>
    <name evidence="2" type="ORF">QBC41DRAFT_50157</name>
</gene>
<reference evidence="2" key="1">
    <citation type="submission" date="2023-06" db="EMBL/GenBank/DDBJ databases">
        <title>Genome-scale phylogeny and comparative genomics of the fungal order Sordariales.</title>
        <authorList>
            <consortium name="Lawrence Berkeley National Laboratory"/>
            <person name="Hensen N."/>
            <person name="Bonometti L."/>
            <person name="Westerberg I."/>
            <person name="Brannstrom I.O."/>
            <person name="Guillou S."/>
            <person name="Cros-Aarteil S."/>
            <person name="Calhoun S."/>
            <person name="Haridas S."/>
            <person name="Kuo A."/>
            <person name="Mondo S."/>
            <person name="Pangilinan J."/>
            <person name="Riley R."/>
            <person name="Labutti K."/>
            <person name="Andreopoulos B."/>
            <person name="Lipzen A."/>
            <person name="Chen C."/>
            <person name="Yanf M."/>
            <person name="Daum C."/>
            <person name="Ng V."/>
            <person name="Clum A."/>
            <person name="Steindorff A."/>
            <person name="Ohm R."/>
            <person name="Martin F."/>
            <person name="Silar P."/>
            <person name="Natvig D."/>
            <person name="Lalanne C."/>
            <person name="Gautier V."/>
            <person name="Ament-Velasquez S.L."/>
            <person name="Kruys A."/>
            <person name="Hutchinson M.I."/>
            <person name="Powell A.J."/>
            <person name="Barry K."/>
            <person name="Miller A.N."/>
            <person name="Grigoriev I.V."/>
            <person name="Debuchy R."/>
            <person name="Gladieux P."/>
            <person name="Thoren M.H."/>
            <person name="Johannesson H."/>
        </authorList>
    </citation>
    <scope>NUCLEOTIDE SEQUENCE</scope>
    <source>
        <strain evidence="2">CBS 307.81</strain>
    </source>
</reference>
<evidence type="ECO:0000313" key="3">
    <source>
        <dbReference type="Proteomes" id="UP001174997"/>
    </source>
</evidence>
<feature type="compositionally biased region" description="Polar residues" evidence="1">
    <location>
        <begin position="19"/>
        <end position="31"/>
    </location>
</feature>
<accession>A0AA39YWX5</accession>
<evidence type="ECO:0000313" key="2">
    <source>
        <dbReference type="EMBL" id="KAK0659130.1"/>
    </source>
</evidence>
<dbReference type="AlphaFoldDB" id="A0AA39YWX5"/>
<organism evidence="2 3">
    <name type="scientific">Cercophora samala</name>
    <dbReference type="NCBI Taxonomy" id="330535"/>
    <lineage>
        <taxon>Eukaryota</taxon>
        <taxon>Fungi</taxon>
        <taxon>Dikarya</taxon>
        <taxon>Ascomycota</taxon>
        <taxon>Pezizomycotina</taxon>
        <taxon>Sordariomycetes</taxon>
        <taxon>Sordariomycetidae</taxon>
        <taxon>Sordariales</taxon>
        <taxon>Lasiosphaeriaceae</taxon>
        <taxon>Cercophora</taxon>
    </lineage>
</organism>
<evidence type="ECO:0000256" key="1">
    <source>
        <dbReference type="SAM" id="MobiDB-lite"/>
    </source>
</evidence>
<name>A0AA39YWX5_9PEZI</name>
<feature type="region of interest" description="Disordered" evidence="1">
    <location>
        <begin position="1"/>
        <end position="43"/>
    </location>
</feature>
<comment type="caution">
    <text evidence="2">The sequence shown here is derived from an EMBL/GenBank/DDBJ whole genome shotgun (WGS) entry which is preliminary data.</text>
</comment>
<dbReference type="Proteomes" id="UP001174997">
    <property type="component" value="Unassembled WGS sequence"/>
</dbReference>
<feature type="compositionally biased region" description="Basic and acidic residues" evidence="1">
    <location>
        <begin position="32"/>
        <end position="43"/>
    </location>
</feature>
<sequence length="214" mass="24318">MASQNFPQCAATDVATEAPSPTTGASPVRTTTEPKPDPHRESRLGNVLIRHGKYAVFPLDDVAQMEFERIREKIQSFSRGGFFAFKLARDYVERCDVFSTTGYRLMERREVGLIHRKVIVRSFNAVVLCVAPHPDDHKVQDKIVHKIRSTHILEGNCNFEIIFTNRTSEWGWGFLRRPEEEVRAELLAQPPATIEERLQESPLRSAAEACISLL</sequence>
<keyword evidence="3" id="KW-1185">Reference proteome</keyword>
<proteinExistence type="predicted"/>